<dbReference type="OrthoDB" id="10252630at2759"/>
<evidence type="ECO:0000313" key="3">
    <source>
        <dbReference type="EMBL" id="EFO64317.1"/>
    </source>
</evidence>
<dbReference type="VEuPathDB" id="GiardiaDB:GLP15_1221"/>
<keyword evidence="1" id="KW-0175">Coiled coil</keyword>
<organism evidence="3 4">
    <name type="scientific">Giardia intestinalis (strain P15)</name>
    <name type="common">Giardia lamblia</name>
    <dbReference type="NCBI Taxonomy" id="658858"/>
    <lineage>
        <taxon>Eukaryota</taxon>
        <taxon>Metamonada</taxon>
        <taxon>Diplomonadida</taxon>
        <taxon>Hexamitidae</taxon>
        <taxon>Giardiinae</taxon>
        <taxon>Giardia</taxon>
    </lineage>
</organism>
<reference evidence="3 4" key="1">
    <citation type="journal article" date="2010" name="BMC Genomics">
        <title>Genome analysis and comparative genomics of a Giardia intestinalis assemblage E isolate.</title>
        <authorList>
            <person name="Jerlstrom-Hultqvist J."/>
            <person name="Franzen O."/>
            <person name="Ankarklev J."/>
            <person name="Xu F."/>
            <person name="Nohynkova E."/>
            <person name="Andersson J.O."/>
            <person name="Svard S.G."/>
            <person name="Andersson B."/>
        </authorList>
    </citation>
    <scope>NUCLEOTIDE SEQUENCE [LARGE SCALE GENOMIC DNA]</scope>
    <source>
        <strain evidence="3 4">P15</strain>
    </source>
</reference>
<evidence type="ECO:0000256" key="2">
    <source>
        <dbReference type="SAM" id="MobiDB-lite"/>
    </source>
</evidence>
<sequence length="593" mass="67258">MADWHTTDKHEDEEQLYEREYAADPPRKRMRLPIRLATGEVLYRAPDGSFTSNPAKEPDITPTIAEKSAEQQRVKSKGHTYASKEAYFISEDAVRSQMAFLCTKVMASPDSRQIVAELVSFLADYEALSSNFTDRLTEEIDISLDILLKDVGGHGPLAGLSRERQRKLQEQQKQLIRLCLQGNGNAKDKALSAIELDKIGYTANNLVISLGKYLEKARYSIKHMFVFDIFLGLRIADGVSDLDPSAGRGVKFFLKRLDSELKTVRSNKKMTKRQKSLAIELKEYKNELKREGIRQSQNDMVAVHSSTLTELFAIFTIILRKQFNHCVYALEKVFLGCERYHRFLSVMYVKDLSAVIRNMLLSSILSMPEAILDQRMHVLDSLTTQTIRTLTSGVLRDESVPIASSLTALIKTKGSRELGSAEGTKNTKDSKTRPTQMQPMFSQKVKQAFGLSKEFSRLESLFTQKLLEKDVYATRSFSLPVRAGITGCLVVGKIQSELKGLNDVIELDLIIPLFYLLIHSVDVTTAEMTKLYVRGLFYCIQPSIGTKERIEVVKKYLQLMKHIAIERESWIIIESYYQSLAKRHGDDEDSDGF</sequence>
<dbReference type="OMA" id="GCERYHR"/>
<feature type="region of interest" description="Disordered" evidence="2">
    <location>
        <begin position="1"/>
        <end position="24"/>
    </location>
</feature>
<dbReference type="AlphaFoldDB" id="E1EZT9"/>
<gene>
    <name evidence="3" type="ORF">GLP15_1221</name>
</gene>
<name>E1EZT9_GIAIA</name>
<protein>
    <submittedName>
        <fullName evidence="3">Uncharacterized protein</fullName>
    </submittedName>
</protein>
<evidence type="ECO:0000313" key="4">
    <source>
        <dbReference type="Proteomes" id="UP000008974"/>
    </source>
</evidence>
<proteinExistence type="predicted"/>
<evidence type="ECO:0000256" key="1">
    <source>
        <dbReference type="SAM" id="Coils"/>
    </source>
</evidence>
<dbReference type="Proteomes" id="UP000008974">
    <property type="component" value="Unassembled WGS sequence"/>
</dbReference>
<dbReference type="EMBL" id="ACVC01000099">
    <property type="protein sequence ID" value="EFO64317.1"/>
    <property type="molecule type" value="Genomic_DNA"/>
</dbReference>
<accession>E1EZT9</accession>
<feature type="coiled-coil region" evidence="1">
    <location>
        <begin position="254"/>
        <end position="287"/>
    </location>
</feature>
<comment type="caution">
    <text evidence="3">The sequence shown here is derived from an EMBL/GenBank/DDBJ whole genome shotgun (WGS) entry which is preliminary data.</text>
</comment>